<name>A0A1T2Z1U8_PSEFL</name>
<reference evidence="2 3" key="1">
    <citation type="submission" date="2016-12" db="EMBL/GenBank/DDBJ databases">
        <title>Draft genome sequences of seven strains of Pseudomonas fluorescens that produce 4-formylaminooxyvinylglycine.</title>
        <authorList>
            <person name="Okrent R.A."/>
            <person name="Manning V.A."/>
            <person name="Trippe K.M."/>
        </authorList>
    </citation>
    <scope>NUCLEOTIDE SEQUENCE [LARGE SCALE GENOMIC DNA]</scope>
    <source>
        <strain evidence="2 3">P5A</strain>
    </source>
</reference>
<keyword evidence="1" id="KW-0732">Signal</keyword>
<dbReference type="EMBL" id="MSDF01000011">
    <property type="protein sequence ID" value="OPA98355.1"/>
    <property type="molecule type" value="Genomic_DNA"/>
</dbReference>
<accession>A0A1T2Z1U8</accession>
<dbReference type="AlphaFoldDB" id="A0A1T2Z1U8"/>
<feature type="chain" id="PRO_5013091934" description="Lipoprotein" evidence="1">
    <location>
        <begin position="19"/>
        <end position="114"/>
    </location>
</feature>
<protein>
    <recommendedName>
        <fullName evidence="4">Lipoprotein</fullName>
    </recommendedName>
</protein>
<dbReference type="Proteomes" id="UP000190965">
    <property type="component" value="Unassembled WGS sequence"/>
</dbReference>
<evidence type="ECO:0008006" key="4">
    <source>
        <dbReference type="Google" id="ProtNLM"/>
    </source>
</evidence>
<comment type="caution">
    <text evidence="2">The sequence shown here is derived from an EMBL/GenBank/DDBJ whole genome shotgun (WGS) entry which is preliminary data.</text>
</comment>
<dbReference type="OrthoDB" id="9803461at2"/>
<gene>
    <name evidence="2" type="ORF">BFW87_05375</name>
</gene>
<evidence type="ECO:0000313" key="2">
    <source>
        <dbReference type="EMBL" id="OPA98355.1"/>
    </source>
</evidence>
<organism evidence="2 3">
    <name type="scientific">Pseudomonas fluorescens</name>
    <dbReference type="NCBI Taxonomy" id="294"/>
    <lineage>
        <taxon>Bacteria</taxon>
        <taxon>Pseudomonadati</taxon>
        <taxon>Pseudomonadota</taxon>
        <taxon>Gammaproteobacteria</taxon>
        <taxon>Pseudomonadales</taxon>
        <taxon>Pseudomonadaceae</taxon>
        <taxon>Pseudomonas</taxon>
    </lineage>
</organism>
<sequence length="114" mass="12162">MLSLCIAASALLAGQACALNPVAPLLPTQCGDHPAIKVNAQDYYASTLKRLGIVVAGNWERPRRACSEKLAHLPVPRPLNQTVAPQPLALMPAAGLTLARGMTFKKLLRRRSIG</sequence>
<evidence type="ECO:0000313" key="3">
    <source>
        <dbReference type="Proteomes" id="UP000190965"/>
    </source>
</evidence>
<evidence type="ECO:0000256" key="1">
    <source>
        <dbReference type="SAM" id="SignalP"/>
    </source>
</evidence>
<proteinExistence type="predicted"/>
<feature type="signal peptide" evidence="1">
    <location>
        <begin position="1"/>
        <end position="18"/>
    </location>
</feature>